<evidence type="ECO:0000256" key="1">
    <source>
        <dbReference type="SAM" id="SignalP"/>
    </source>
</evidence>
<keyword evidence="4" id="KW-1185">Reference proteome</keyword>
<dbReference type="InterPro" id="IPR002372">
    <property type="entry name" value="PQQ_rpt_dom"/>
</dbReference>
<dbReference type="AlphaFoldDB" id="A0A9X3FEF1"/>
<evidence type="ECO:0000313" key="3">
    <source>
        <dbReference type="EMBL" id="MCY1721520.1"/>
    </source>
</evidence>
<dbReference type="RefSeq" id="WP_343333849.1">
    <property type="nucleotide sequence ID" value="NZ_JAPOHD010000027.1"/>
</dbReference>
<keyword evidence="1" id="KW-0732">Signal</keyword>
<reference evidence="3" key="1">
    <citation type="submission" date="2022-11" db="EMBL/GenBank/DDBJ databases">
        <title>Marilongibacter aestuarii gen. nov., sp. nov., isolated from tidal flat sediment.</title>
        <authorList>
            <person name="Jiayan W."/>
        </authorList>
    </citation>
    <scope>NUCLEOTIDE SEQUENCE</scope>
    <source>
        <strain evidence="3">Z1-6</strain>
    </source>
</reference>
<proteinExistence type="predicted"/>
<dbReference type="Gene3D" id="2.60.120.200">
    <property type="match status" value="1"/>
</dbReference>
<accession>A0A9X3FEF1</accession>
<comment type="caution">
    <text evidence="3">The sequence shown here is derived from an EMBL/GenBank/DDBJ whole genome shotgun (WGS) entry which is preliminary data.</text>
</comment>
<feature type="chain" id="PRO_5040743398" evidence="1">
    <location>
        <begin position="25"/>
        <end position="621"/>
    </location>
</feature>
<dbReference type="Pfam" id="PF13360">
    <property type="entry name" value="PQQ_2"/>
    <property type="match status" value="1"/>
</dbReference>
<dbReference type="Gene3D" id="2.130.10.10">
    <property type="entry name" value="YVTN repeat-like/Quinoprotein amine dehydrogenase"/>
    <property type="match status" value="2"/>
</dbReference>
<protein>
    <submittedName>
        <fullName evidence="3">PQQ-binding-like beta-propeller repeat protein</fullName>
    </submittedName>
</protein>
<dbReference type="GO" id="GO:0005975">
    <property type="term" value="P:carbohydrate metabolic process"/>
    <property type="evidence" value="ECO:0007669"/>
    <property type="project" value="UniProtKB-ARBA"/>
</dbReference>
<gene>
    <name evidence="3" type="ORF">OU798_14285</name>
</gene>
<dbReference type="Proteomes" id="UP001145087">
    <property type="component" value="Unassembled WGS sequence"/>
</dbReference>
<dbReference type="SUPFAM" id="SSF49899">
    <property type="entry name" value="Concanavalin A-like lectins/glucanases"/>
    <property type="match status" value="1"/>
</dbReference>
<dbReference type="InterPro" id="IPR011047">
    <property type="entry name" value="Quinoprotein_ADH-like_sf"/>
</dbReference>
<name>A0A9X3FEF1_9BACT</name>
<dbReference type="PANTHER" id="PTHR34512:SF30">
    <property type="entry name" value="OUTER MEMBRANE PROTEIN ASSEMBLY FACTOR BAMB"/>
    <property type="match status" value="1"/>
</dbReference>
<feature type="signal peptide" evidence="1">
    <location>
        <begin position="1"/>
        <end position="24"/>
    </location>
</feature>
<dbReference type="EMBL" id="JAPOHD010000027">
    <property type="protein sequence ID" value="MCY1721520.1"/>
    <property type="molecule type" value="Genomic_DNA"/>
</dbReference>
<dbReference type="InterPro" id="IPR013320">
    <property type="entry name" value="ConA-like_dom_sf"/>
</dbReference>
<feature type="domain" description="Pyrrolo-quinoline quinone repeat" evidence="2">
    <location>
        <begin position="91"/>
        <end position="339"/>
    </location>
</feature>
<dbReference type="PANTHER" id="PTHR34512">
    <property type="entry name" value="CELL SURFACE PROTEIN"/>
    <property type="match status" value="1"/>
</dbReference>
<dbReference type="InterPro" id="IPR015943">
    <property type="entry name" value="WD40/YVTN_repeat-like_dom_sf"/>
</dbReference>
<dbReference type="SUPFAM" id="SSF50998">
    <property type="entry name" value="Quinoprotein alcohol dehydrogenase-like"/>
    <property type="match status" value="1"/>
</dbReference>
<dbReference type="GO" id="GO:0004553">
    <property type="term" value="F:hydrolase activity, hydrolyzing O-glycosyl compounds"/>
    <property type="evidence" value="ECO:0007669"/>
    <property type="project" value="UniProtKB-ARBA"/>
</dbReference>
<organism evidence="3 4">
    <name type="scientific">Draconibacterium aestuarii</name>
    <dbReference type="NCBI Taxonomy" id="2998507"/>
    <lineage>
        <taxon>Bacteria</taxon>
        <taxon>Pseudomonadati</taxon>
        <taxon>Bacteroidota</taxon>
        <taxon>Bacteroidia</taxon>
        <taxon>Marinilabiliales</taxon>
        <taxon>Prolixibacteraceae</taxon>
        <taxon>Draconibacterium</taxon>
    </lineage>
</organism>
<evidence type="ECO:0000313" key="4">
    <source>
        <dbReference type="Proteomes" id="UP001145087"/>
    </source>
</evidence>
<evidence type="ECO:0000259" key="2">
    <source>
        <dbReference type="Pfam" id="PF13360"/>
    </source>
</evidence>
<sequence length="621" mass="68619">MTKLKTLRLFLVLLIFHSVFFSQAQNWPSWRGPLGDGTSVETNLPTQWDSVTNVVWKSPVPGSGHSSPIVWEDKLFTLTAFPETQERALLCYNSKNGDLLWQKTVIKAELEGKHGDNSYASGTPATDGKLIYVSVLDGDEVVVAAYNFSGEQVWMQRPGKFSSPHGFSCSPALFEGKVIINGSSKGDSFLAALNKSTGEILWTVSQEKPAHSFSTPIFREMAGKTQMIIGGNKEISSYNPKNGEKYWFIDGPSEDFCSSPVYNEKNGLVIMSSAWPQRVIMAIKPDGLGNVTESHVLWQTKEGAFYVPSPVATDDYLFTTMTNGRVHCIEITTGNTLWIEEMGKQYSSPVIADGLVYMPNDEGVVTVFKPGPTFELVAKNPIGEVMNASPAISNGKIYLRGDKHLFCIGENSSGTRNKGKIVPFSELHFADVGVATKEGKVTNNTSEINIVAGGADIWGTKDEFGFAYKKLKGDFDVSVQIKGLTKAHQYTKAGIMARADLSDNSPHVYFQVFPDNTPRNKNNGGCEFQYRLEKGGQMKAIYPSVETAGNQFDVNFPNTWIRLKREGANFESYISADNKTWNLYSSYKQELPDELWVGLAVTSHNSDKLTTAEFANFQLVE</sequence>